<sequence length="212" mass="22991">MVESETHPRAAVIALSGYRTGGALSALDDIERYWTQLRDDQGSLPSRAQLDPRGFSRALSNCFVAEAMAPRHLRLRLTGQHMTDLMGMDMRGMPLSAVILPESRPMLEDKIEALMTGDGTGVRLTLISPRSYNRQALFAGMLLLPLARENGTPAKVIGALATVGTVGWTPRRFQILGETANPARRPDLAEGDAESRRPTLTVIQGGVVEPAC</sequence>
<dbReference type="PATRIC" id="fig|35806.4.peg.2037"/>
<organism evidence="1 2">
    <name type="scientific">Rhodovulum sulfidophilum</name>
    <name type="common">Rhodobacter sulfidophilus</name>
    <dbReference type="NCBI Taxonomy" id="35806"/>
    <lineage>
        <taxon>Bacteria</taxon>
        <taxon>Pseudomonadati</taxon>
        <taxon>Pseudomonadota</taxon>
        <taxon>Alphaproteobacteria</taxon>
        <taxon>Rhodobacterales</taxon>
        <taxon>Paracoccaceae</taxon>
        <taxon>Rhodovulum</taxon>
    </lineage>
</organism>
<dbReference type="EMBL" id="AP014800">
    <property type="protein sequence ID" value="BAQ69133.1"/>
    <property type="molecule type" value="Genomic_DNA"/>
</dbReference>
<dbReference type="eggNOG" id="COG5388">
    <property type="taxonomic scope" value="Bacteria"/>
</dbReference>
<dbReference type="Pfam" id="PF07310">
    <property type="entry name" value="PAS_5"/>
    <property type="match status" value="1"/>
</dbReference>
<protein>
    <recommendedName>
        <fullName evidence="3">PAS domain-containing protein</fullName>
    </recommendedName>
</protein>
<name>A0A0D6B1T0_RHOSU</name>
<dbReference type="RefSeq" id="WP_052678042.1">
    <property type="nucleotide sequence ID" value="NZ_CP015421.1"/>
</dbReference>
<accession>A0A0D6B1T0</accession>
<evidence type="ECO:0000313" key="1">
    <source>
        <dbReference type="EMBL" id="BAQ69133.1"/>
    </source>
</evidence>
<proteinExistence type="predicted"/>
<evidence type="ECO:0008006" key="3">
    <source>
        <dbReference type="Google" id="ProtNLM"/>
    </source>
</evidence>
<gene>
    <name evidence="1" type="ORF">NHU_01978</name>
</gene>
<reference evidence="1 2" key="1">
    <citation type="submission" date="2015-02" db="EMBL/GenBank/DDBJ databases">
        <title>Genome sequene of Rhodovulum sulfidophilum DSM 2351.</title>
        <authorList>
            <person name="Nagao N."/>
        </authorList>
    </citation>
    <scope>NUCLEOTIDE SEQUENCE [LARGE SCALE GENOMIC DNA]</scope>
    <source>
        <strain evidence="1 2">DSM 2351</strain>
    </source>
</reference>
<dbReference type="KEGG" id="rsu:NHU_01978"/>
<dbReference type="InterPro" id="IPR009922">
    <property type="entry name" value="DUF1457"/>
</dbReference>
<dbReference type="GeneID" id="93540075"/>
<dbReference type="Proteomes" id="UP000064912">
    <property type="component" value="Chromosome"/>
</dbReference>
<dbReference type="AlphaFoldDB" id="A0A0D6B1T0"/>
<evidence type="ECO:0000313" key="2">
    <source>
        <dbReference type="Proteomes" id="UP000064912"/>
    </source>
</evidence>